<comment type="catalytic activity">
    <reaction evidence="6">
        <text>P(1),P(4)-bis(5'-adenosyl) tetraphosphate + H2O = 2 ADP + 2 H(+)</text>
        <dbReference type="Rhea" id="RHEA:24252"/>
        <dbReference type="ChEBI" id="CHEBI:15377"/>
        <dbReference type="ChEBI" id="CHEBI:15378"/>
        <dbReference type="ChEBI" id="CHEBI:58141"/>
        <dbReference type="ChEBI" id="CHEBI:456216"/>
        <dbReference type="EC" id="3.6.1.41"/>
    </reaction>
</comment>
<dbReference type="SMART" id="SM00471">
    <property type="entry name" value="HDc"/>
    <property type="match status" value="1"/>
</dbReference>
<dbReference type="Gene3D" id="1.10.3210.10">
    <property type="entry name" value="Hypothetical protein af1432"/>
    <property type="match status" value="1"/>
</dbReference>
<gene>
    <name evidence="8" type="ORF">GX523_14920</name>
</gene>
<dbReference type="EC" id="3.6.1.41" evidence="1"/>
<keyword evidence="2" id="KW-0479">Metal-binding</keyword>
<dbReference type="PANTHER" id="PTHR35795">
    <property type="entry name" value="SLR1885 PROTEIN"/>
    <property type="match status" value="1"/>
</dbReference>
<proteinExistence type="predicted"/>
<evidence type="ECO:0000256" key="2">
    <source>
        <dbReference type="ARBA" id="ARBA00022723"/>
    </source>
</evidence>
<dbReference type="CDD" id="cd00077">
    <property type="entry name" value="HDc"/>
    <property type="match status" value="1"/>
</dbReference>
<name>A0A7C6Z651_9FIRM</name>
<dbReference type="GO" id="GO:0000166">
    <property type="term" value="F:nucleotide binding"/>
    <property type="evidence" value="ECO:0007669"/>
    <property type="project" value="UniProtKB-KW"/>
</dbReference>
<evidence type="ECO:0000313" key="9">
    <source>
        <dbReference type="Proteomes" id="UP000553059"/>
    </source>
</evidence>
<protein>
    <recommendedName>
        <fullName evidence="1">bis(5'-nucleosyl)-tetraphosphatase (symmetrical)</fullName>
        <ecNumber evidence="1">3.6.1.41</ecNumber>
    </recommendedName>
</protein>
<keyword evidence="3" id="KW-0547">Nucleotide-binding</keyword>
<evidence type="ECO:0000256" key="6">
    <source>
        <dbReference type="ARBA" id="ARBA00049417"/>
    </source>
</evidence>
<dbReference type="EMBL" id="DUTF01000329">
    <property type="protein sequence ID" value="HHY28006.1"/>
    <property type="molecule type" value="Genomic_DNA"/>
</dbReference>
<dbReference type="PANTHER" id="PTHR35795:SF1">
    <property type="entry name" value="BIS(5'-NUCLEOSYL)-TETRAPHOSPHATASE, SYMMETRICAL"/>
    <property type="match status" value="1"/>
</dbReference>
<evidence type="ECO:0000259" key="7">
    <source>
        <dbReference type="SMART" id="SM00471"/>
    </source>
</evidence>
<dbReference type="InterPro" id="IPR003607">
    <property type="entry name" value="HD/PDEase_dom"/>
</dbReference>
<dbReference type="SUPFAM" id="SSF109604">
    <property type="entry name" value="HD-domain/PDEase-like"/>
    <property type="match status" value="1"/>
</dbReference>
<dbReference type="AlphaFoldDB" id="A0A7C6Z651"/>
<reference evidence="8 9" key="1">
    <citation type="journal article" date="2020" name="Biotechnol. Biofuels">
        <title>New insights from the biogas microbiome by comprehensive genome-resolved metagenomics of nearly 1600 species originating from multiple anaerobic digesters.</title>
        <authorList>
            <person name="Campanaro S."/>
            <person name="Treu L."/>
            <person name="Rodriguez-R L.M."/>
            <person name="Kovalovszki A."/>
            <person name="Ziels R.M."/>
            <person name="Maus I."/>
            <person name="Zhu X."/>
            <person name="Kougias P.G."/>
            <person name="Basile A."/>
            <person name="Luo G."/>
            <person name="Schluter A."/>
            <person name="Konstantinidis K.T."/>
            <person name="Angelidaki I."/>
        </authorList>
    </citation>
    <scope>NUCLEOTIDE SEQUENCE [LARGE SCALE GENOMIC DNA]</scope>
    <source>
        <strain evidence="8">AS05jafATM_4</strain>
    </source>
</reference>
<keyword evidence="5" id="KW-0408">Iron</keyword>
<accession>A0A7C6Z651</accession>
<sequence length="192" mass="22325">MDIQEAYNLAYSSMSERRFSHTLGVAQWAQELARRHQVDGQRAQIAAYLHDLKKEMDCAHQIAMAKKWNLINYPEDEDNPHILHGPLTAYWLNHEYGYKDLEVLAAIAHHTLGAPEMGSLEMLIYSADLTEPQRSFPGVDKLRQSLYDNLENGTLMCVEHTLNYLRKSKRSIHPLTQLTYEDLKRRQKFADR</sequence>
<dbReference type="GO" id="GO:0046872">
    <property type="term" value="F:metal ion binding"/>
    <property type="evidence" value="ECO:0007669"/>
    <property type="project" value="UniProtKB-KW"/>
</dbReference>
<dbReference type="InterPro" id="IPR051094">
    <property type="entry name" value="Diverse_Catalytic_Enzymes"/>
</dbReference>
<organism evidence="8 9">
    <name type="scientific">Desulfitobacterium dehalogenans</name>
    <dbReference type="NCBI Taxonomy" id="36854"/>
    <lineage>
        <taxon>Bacteria</taxon>
        <taxon>Bacillati</taxon>
        <taxon>Bacillota</taxon>
        <taxon>Clostridia</taxon>
        <taxon>Eubacteriales</taxon>
        <taxon>Desulfitobacteriaceae</taxon>
        <taxon>Desulfitobacterium</taxon>
    </lineage>
</organism>
<evidence type="ECO:0000256" key="5">
    <source>
        <dbReference type="ARBA" id="ARBA00023004"/>
    </source>
</evidence>
<feature type="domain" description="HD/PDEase" evidence="7">
    <location>
        <begin position="14"/>
        <end position="142"/>
    </location>
</feature>
<dbReference type="InterPro" id="IPR005249">
    <property type="entry name" value="YqeK"/>
</dbReference>
<evidence type="ECO:0000256" key="4">
    <source>
        <dbReference type="ARBA" id="ARBA00022801"/>
    </source>
</evidence>
<dbReference type="GO" id="GO:0008803">
    <property type="term" value="F:bis(5'-nucleosyl)-tetraphosphatase (symmetrical) activity"/>
    <property type="evidence" value="ECO:0007669"/>
    <property type="project" value="UniProtKB-EC"/>
</dbReference>
<dbReference type="Proteomes" id="UP000553059">
    <property type="component" value="Unassembled WGS sequence"/>
</dbReference>
<dbReference type="Pfam" id="PF01966">
    <property type="entry name" value="HD"/>
    <property type="match status" value="1"/>
</dbReference>
<evidence type="ECO:0000256" key="3">
    <source>
        <dbReference type="ARBA" id="ARBA00022741"/>
    </source>
</evidence>
<dbReference type="InterPro" id="IPR006674">
    <property type="entry name" value="HD_domain"/>
</dbReference>
<keyword evidence="4" id="KW-0378">Hydrolase</keyword>
<evidence type="ECO:0000256" key="1">
    <source>
        <dbReference type="ARBA" id="ARBA00012506"/>
    </source>
</evidence>
<comment type="caution">
    <text evidence="8">The sequence shown here is derived from an EMBL/GenBank/DDBJ whole genome shotgun (WGS) entry which is preliminary data.</text>
</comment>
<evidence type="ECO:0000313" key="8">
    <source>
        <dbReference type="EMBL" id="HHY28006.1"/>
    </source>
</evidence>
<dbReference type="NCBIfam" id="TIGR00488">
    <property type="entry name" value="bis(5'-nucleosyl)-tetraphosphatase (symmetrical) YqeK"/>
    <property type="match status" value="1"/>
</dbReference>